<dbReference type="PANTHER" id="PTHR11108">
    <property type="entry name" value="FERROCHELATASE"/>
    <property type="match status" value="1"/>
</dbReference>
<evidence type="ECO:0000313" key="10">
    <source>
        <dbReference type="Proteomes" id="UP000001508"/>
    </source>
</evidence>
<keyword evidence="5 7" id="KW-0627">Porphyrin biosynthesis</keyword>
<dbReference type="Proteomes" id="UP000001508">
    <property type="component" value="Chromosome"/>
</dbReference>
<reference evidence="10" key="1">
    <citation type="submission" date="2010-02" db="EMBL/GenBank/DDBJ databases">
        <title>Complete sequence of Desulfurivibrio alkaliphilus AHT2.</title>
        <authorList>
            <consortium name="US DOE Joint Genome Institute"/>
            <person name="Pitluck S."/>
            <person name="Chertkov O."/>
            <person name="Detter J.C."/>
            <person name="Han C."/>
            <person name="Tapia R."/>
            <person name="Larimer F."/>
            <person name="Land M."/>
            <person name="Hauser L."/>
            <person name="Kyrpides N."/>
            <person name="Mikhailova N."/>
            <person name="Sorokin D.Y."/>
            <person name="Muyzer G."/>
            <person name="Woyke T."/>
        </authorList>
    </citation>
    <scope>NUCLEOTIDE SEQUENCE [LARGE SCALE GENOMIC DNA]</scope>
    <source>
        <strain evidence="10">DSM 19089 / UNIQEM U267 / AHT2</strain>
    </source>
</reference>
<comment type="subcellular location">
    <subcellularLocation>
        <location evidence="7 8">Cytoplasm</location>
    </subcellularLocation>
</comment>
<dbReference type="CDD" id="cd03411">
    <property type="entry name" value="Ferrochelatase_N"/>
    <property type="match status" value="1"/>
</dbReference>
<dbReference type="InterPro" id="IPR019772">
    <property type="entry name" value="Ferrochelatase_AS"/>
</dbReference>
<evidence type="ECO:0000256" key="3">
    <source>
        <dbReference type="ARBA" id="ARBA00023133"/>
    </source>
</evidence>
<evidence type="ECO:0000256" key="1">
    <source>
        <dbReference type="ARBA" id="ARBA00007718"/>
    </source>
</evidence>
<dbReference type="UniPathway" id="UPA00252">
    <property type="reaction ID" value="UER00325"/>
</dbReference>
<protein>
    <recommendedName>
        <fullName evidence="7 8">Ferrochelatase</fullName>
        <ecNumber evidence="7 8">4.98.1.1</ecNumber>
    </recommendedName>
    <alternativeName>
        <fullName evidence="7">Heme synthase</fullName>
    </alternativeName>
    <alternativeName>
        <fullName evidence="7">Protoheme ferro-lyase</fullName>
    </alternativeName>
</protein>
<evidence type="ECO:0000256" key="2">
    <source>
        <dbReference type="ARBA" id="ARBA00023004"/>
    </source>
</evidence>
<name>D6Z4Z3_DESAT</name>
<comment type="similarity">
    <text evidence="1 7 8">Belongs to the ferrochelatase family.</text>
</comment>
<dbReference type="KEGG" id="dak:DaAHT2_1938"/>
<dbReference type="FunCoup" id="D6Z4Z3">
    <property type="interactions" value="357"/>
</dbReference>
<evidence type="ECO:0000256" key="5">
    <source>
        <dbReference type="ARBA" id="ARBA00023244"/>
    </source>
</evidence>
<evidence type="ECO:0000256" key="4">
    <source>
        <dbReference type="ARBA" id="ARBA00023239"/>
    </source>
</evidence>
<dbReference type="GO" id="GO:0006783">
    <property type="term" value="P:heme biosynthetic process"/>
    <property type="evidence" value="ECO:0007669"/>
    <property type="project" value="UniProtKB-UniRule"/>
</dbReference>
<dbReference type="HAMAP" id="MF_00323">
    <property type="entry name" value="Ferrochelatase"/>
    <property type="match status" value="1"/>
</dbReference>
<dbReference type="HOGENOM" id="CLU_018884_4_1_7"/>
<sequence length="332" mass="36267">MIGSGENAQVQPGSETASAPASTLGVVLLNMGGPEALDEVEPFLRNLFADREIIRLGPWPWLQKIIARRIVKKRAPKSREAYRLIGGGSPLARISAEQGRALAARLAGRGDYMVRCAMRYWHPLAAETLAEFAQAGVSRLLALPLYPHYSRATTGSSLNDLKRAAAESGFPFAIEQIEAWPDHPAYIRALATTLAEGATNFAGEEYSVVYSAHSLPVSFIEAGDPYLEHIQRTIAALEKLTGLPGQLCFQSRSGPVRWLEPSTPDMLRQLAANGVVNVLMVPISFVSDHVETLYEIDIQYRELARSLGIRLVRPPALNTHPDLIEALAQLVP</sequence>
<comment type="pathway">
    <text evidence="7 8">Porphyrin-containing compound metabolism; protoheme biosynthesis; protoheme from protoporphyrin-IX: step 1/1.</text>
</comment>
<dbReference type="RefSeq" id="WP_013164141.1">
    <property type="nucleotide sequence ID" value="NC_014216.1"/>
</dbReference>
<keyword evidence="2 7" id="KW-0408">Iron</keyword>
<dbReference type="InterPro" id="IPR001015">
    <property type="entry name" value="Ferrochelatase"/>
</dbReference>
<feature type="binding site" evidence="7">
    <location>
        <position position="291"/>
    </location>
    <ligand>
        <name>Fe(2+)</name>
        <dbReference type="ChEBI" id="CHEBI:29033"/>
    </ligand>
</feature>
<keyword evidence="3 7" id="KW-0350">Heme biosynthesis</keyword>
<evidence type="ECO:0000256" key="6">
    <source>
        <dbReference type="ARBA" id="ARBA00024536"/>
    </source>
</evidence>
<dbReference type="Pfam" id="PF00762">
    <property type="entry name" value="Ferrochelatase"/>
    <property type="match status" value="1"/>
</dbReference>
<comment type="catalytic activity">
    <reaction evidence="7 8">
        <text>heme b + 2 H(+) = protoporphyrin IX + Fe(2+)</text>
        <dbReference type="Rhea" id="RHEA:22584"/>
        <dbReference type="ChEBI" id="CHEBI:15378"/>
        <dbReference type="ChEBI" id="CHEBI:29033"/>
        <dbReference type="ChEBI" id="CHEBI:57306"/>
        <dbReference type="ChEBI" id="CHEBI:60344"/>
        <dbReference type="EC" id="4.98.1.1"/>
    </reaction>
</comment>
<dbReference type="OrthoDB" id="9809741at2"/>
<evidence type="ECO:0000256" key="7">
    <source>
        <dbReference type="HAMAP-Rule" id="MF_00323"/>
    </source>
</evidence>
<dbReference type="SUPFAM" id="SSF53800">
    <property type="entry name" value="Chelatase"/>
    <property type="match status" value="1"/>
</dbReference>
<keyword evidence="7 8" id="KW-0963">Cytoplasm</keyword>
<feature type="binding site" evidence="7">
    <location>
        <position position="213"/>
    </location>
    <ligand>
        <name>Fe(2+)</name>
        <dbReference type="ChEBI" id="CHEBI:29033"/>
    </ligand>
</feature>
<evidence type="ECO:0000313" key="9">
    <source>
        <dbReference type="EMBL" id="ADH86618.1"/>
    </source>
</evidence>
<dbReference type="EC" id="4.98.1.1" evidence="7 8"/>
<dbReference type="Gene3D" id="3.40.50.1400">
    <property type="match status" value="2"/>
</dbReference>
<dbReference type="EMBL" id="CP001940">
    <property type="protein sequence ID" value="ADH86618.1"/>
    <property type="molecule type" value="Genomic_DNA"/>
</dbReference>
<dbReference type="eggNOG" id="COG0276">
    <property type="taxonomic scope" value="Bacteria"/>
</dbReference>
<comment type="catalytic activity">
    <reaction evidence="6">
        <text>Fe-coproporphyrin III + 2 H(+) = coproporphyrin III + Fe(2+)</text>
        <dbReference type="Rhea" id="RHEA:49572"/>
        <dbReference type="ChEBI" id="CHEBI:15378"/>
        <dbReference type="ChEBI" id="CHEBI:29033"/>
        <dbReference type="ChEBI" id="CHEBI:68438"/>
        <dbReference type="ChEBI" id="CHEBI:131725"/>
        <dbReference type="EC" id="4.99.1.9"/>
    </reaction>
    <physiologicalReaction direction="right-to-left" evidence="6">
        <dbReference type="Rhea" id="RHEA:49574"/>
    </physiologicalReaction>
</comment>
<dbReference type="GO" id="GO:0046872">
    <property type="term" value="F:metal ion binding"/>
    <property type="evidence" value="ECO:0007669"/>
    <property type="project" value="UniProtKB-KW"/>
</dbReference>
<evidence type="ECO:0000256" key="8">
    <source>
        <dbReference type="RuleBase" id="RU000607"/>
    </source>
</evidence>
<keyword evidence="10" id="KW-1185">Reference proteome</keyword>
<dbReference type="GO" id="GO:0004325">
    <property type="term" value="F:ferrochelatase activity"/>
    <property type="evidence" value="ECO:0007669"/>
    <property type="project" value="UniProtKB-UniRule"/>
</dbReference>
<dbReference type="InterPro" id="IPR033644">
    <property type="entry name" value="Ferrochelatase_C"/>
</dbReference>
<dbReference type="AlphaFoldDB" id="D6Z4Z3"/>
<accession>D6Z4Z3</accession>
<keyword evidence="7" id="KW-0479">Metal-binding</keyword>
<dbReference type="PROSITE" id="PS00534">
    <property type="entry name" value="FERROCHELATASE"/>
    <property type="match status" value="1"/>
</dbReference>
<dbReference type="STRING" id="589865.DaAHT2_1938"/>
<gene>
    <name evidence="7" type="primary">hemH</name>
    <name evidence="9" type="ordered locus">DaAHT2_1938</name>
</gene>
<dbReference type="CDD" id="cd00419">
    <property type="entry name" value="Ferrochelatase_C"/>
    <property type="match status" value="1"/>
</dbReference>
<keyword evidence="4 7" id="KW-0456">Lyase</keyword>
<dbReference type="InterPro" id="IPR033659">
    <property type="entry name" value="Ferrochelatase_N"/>
</dbReference>
<dbReference type="GO" id="GO:0005737">
    <property type="term" value="C:cytoplasm"/>
    <property type="evidence" value="ECO:0007669"/>
    <property type="project" value="UniProtKB-SubCell"/>
</dbReference>
<dbReference type="NCBIfam" id="TIGR00109">
    <property type="entry name" value="hemH"/>
    <property type="match status" value="1"/>
</dbReference>
<dbReference type="PANTHER" id="PTHR11108:SF1">
    <property type="entry name" value="FERROCHELATASE, MITOCHONDRIAL"/>
    <property type="match status" value="1"/>
</dbReference>
<dbReference type="InParanoid" id="D6Z4Z3"/>
<organism evidence="9 10">
    <name type="scientific">Desulfurivibrio alkaliphilus (strain DSM 19089 / UNIQEM U267 / AHT2)</name>
    <dbReference type="NCBI Taxonomy" id="589865"/>
    <lineage>
        <taxon>Bacteria</taxon>
        <taxon>Pseudomonadati</taxon>
        <taxon>Thermodesulfobacteriota</taxon>
        <taxon>Desulfobulbia</taxon>
        <taxon>Desulfobulbales</taxon>
        <taxon>Desulfobulbaceae</taxon>
        <taxon>Desulfurivibrio</taxon>
    </lineage>
</organism>
<comment type="function">
    <text evidence="7 8">Catalyzes the ferrous insertion into protoporphyrin IX.</text>
</comment>
<proteinExistence type="inferred from homology"/>